<dbReference type="Proteomes" id="UP000178743">
    <property type="component" value="Unassembled WGS sequence"/>
</dbReference>
<gene>
    <name evidence="2" type="ORF">A3C05_02960</name>
</gene>
<dbReference type="AlphaFoldDB" id="A0A1F5WA49"/>
<name>A0A1F5WA49_9BACT</name>
<dbReference type="EMBL" id="MFHP01000024">
    <property type="protein sequence ID" value="OGF72161.1"/>
    <property type="molecule type" value="Genomic_DNA"/>
</dbReference>
<accession>A0A1F5WA49</accession>
<comment type="caution">
    <text evidence="2">The sequence shown here is derived from an EMBL/GenBank/DDBJ whole genome shotgun (WGS) entry which is preliminary data.</text>
</comment>
<proteinExistence type="predicted"/>
<keyword evidence="1" id="KW-1133">Transmembrane helix</keyword>
<feature type="transmembrane region" description="Helical" evidence="1">
    <location>
        <begin position="39"/>
        <end position="60"/>
    </location>
</feature>
<organism evidence="2 3">
    <name type="scientific">Candidatus Giovannonibacteria bacterium RIFCSPHIGHO2_02_FULL_45_40</name>
    <dbReference type="NCBI Taxonomy" id="1798337"/>
    <lineage>
        <taxon>Bacteria</taxon>
        <taxon>Candidatus Giovannoniibacteriota</taxon>
    </lineage>
</organism>
<evidence type="ECO:0000313" key="2">
    <source>
        <dbReference type="EMBL" id="OGF72161.1"/>
    </source>
</evidence>
<sequence>MKKFKAVFSTSCSCFLILKLPSKKQKNNRLPLFEFQFKLAPAFFSVLGNAYNISLATFAFYTTGLRYALDAPAFVVGAFTFFRLMNSPHF</sequence>
<keyword evidence="1" id="KW-0472">Membrane</keyword>
<protein>
    <submittedName>
        <fullName evidence="2">Uncharacterized protein</fullName>
    </submittedName>
</protein>
<evidence type="ECO:0000256" key="1">
    <source>
        <dbReference type="SAM" id="Phobius"/>
    </source>
</evidence>
<evidence type="ECO:0000313" key="3">
    <source>
        <dbReference type="Proteomes" id="UP000178743"/>
    </source>
</evidence>
<keyword evidence="1" id="KW-0812">Transmembrane</keyword>
<reference evidence="2 3" key="1">
    <citation type="journal article" date="2016" name="Nat. Commun.">
        <title>Thousands of microbial genomes shed light on interconnected biogeochemical processes in an aquifer system.</title>
        <authorList>
            <person name="Anantharaman K."/>
            <person name="Brown C.T."/>
            <person name="Hug L.A."/>
            <person name="Sharon I."/>
            <person name="Castelle C.J."/>
            <person name="Probst A.J."/>
            <person name="Thomas B.C."/>
            <person name="Singh A."/>
            <person name="Wilkins M.J."/>
            <person name="Karaoz U."/>
            <person name="Brodie E.L."/>
            <person name="Williams K.H."/>
            <person name="Hubbard S.S."/>
            <person name="Banfield J.F."/>
        </authorList>
    </citation>
    <scope>NUCLEOTIDE SEQUENCE [LARGE SCALE GENOMIC DNA]</scope>
</reference>